<feature type="domain" description="C2H2-type" evidence="9">
    <location>
        <begin position="301"/>
        <end position="331"/>
    </location>
</feature>
<keyword evidence="4 7" id="KW-0863">Zinc-finger</keyword>
<dbReference type="PROSITE" id="PS00028">
    <property type="entry name" value="ZINC_FINGER_C2H2_1"/>
    <property type="match status" value="2"/>
</dbReference>
<keyword evidence="5" id="KW-0862">Zinc</keyword>
<accession>A0A6A6Q833</accession>
<protein>
    <recommendedName>
        <fullName evidence="9">C2H2-type domain-containing protein</fullName>
    </recommendedName>
</protein>
<dbReference type="EMBL" id="MU001631">
    <property type="protein sequence ID" value="KAF2488209.1"/>
    <property type="molecule type" value="Genomic_DNA"/>
</dbReference>
<dbReference type="PANTHER" id="PTHR24388">
    <property type="entry name" value="ZINC FINGER PROTEIN"/>
    <property type="match status" value="1"/>
</dbReference>
<proteinExistence type="predicted"/>
<feature type="region of interest" description="Disordered" evidence="8">
    <location>
        <begin position="219"/>
        <end position="242"/>
    </location>
</feature>
<dbReference type="GO" id="GO:0008270">
    <property type="term" value="F:zinc ion binding"/>
    <property type="evidence" value="ECO:0007669"/>
    <property type="project" value="UniProtKB-KW"/>
</dbReference>
<dbReference type="GO" id="GO:0005634">
    <property type="term" value="C:nucleus"/>
    <property type="evidence" value="ECO:0007669"/>
    <property type="project" value="UniProtKB-SubCell"/>
</dbReference>
<keyword evidence="6" id="KW-0539">Nucleus</keyword>
<reference evidence="10" key="1">
    <citation type="journal article" date="2020" name="Stud. Mycol.">
        <title>101 Dothideomycetes genomes: a test case for predicting lifestyles and emergence of pathogens.</title>
        <authorList>
            <person name="Haridas S."/>
            <person name="Albert R."/>
            <person name="Binder M."/>
            <person name="Bloem J."/>
            <person name="Labutti K."/>
            <person name="Salamov A."/>
            <person name="Andreopoulos B."/>
            <person name="Baker S."/>
            <person name="Barry K."/>
            <person name="Bills G."/>
            <person name="Bluhm B."/>
            <person name="Cannon C."/>
            <person name="Castanera R."/>
            <person name="Culley D."/>
            <person name="Daum C."/>
            <person name="Ezra D."/>
            <person name="Gonzalez J."/>
            <person name="Henrissat B."/>
            <person name="Kuo A."/>
            <person name="Liang C."/>
            <person name="Lipzen A."/>
            <person name="Lutzoni F."/>
            <person name="Magnuson J."/>
            <person name="Mondo S."/>
            <person name="Nolan M."/>
            <person name="Ohm R."/>
            <person name="Pangilinan J."/>
            <person name="Park H.-J."/>
            <person name="Ramirez L."/>
            <person name="Alfaro M."/>
            <person name="Sun H."/>
            <person name="Tritt A."/>
            <person name="Yoshinaga Y."/>
            <person name="Zwiers L.-H."/>
            <person name="Turgeon B."/>
            <person name="Goodwin S."/>
            <person name="Spatafora J."/>
            <person name="Crous P."/>
            <person name="Grigoriev I."/>
        </authorList>
    </citation>
    <scope>NUCLEOTIDE SEQUENCE</scope>
    <source>
        <strain evidence="10">CBS 113389</strain>
    </source>
</reference>
<dbReference type="AlphaFoldDB" id="A0A6A6Q833"/>
<dbReference type="GO" id="GO:0000981">
    <property type="term" value="F:DNA-binding transcription factor activity, RNA polymerase II-specific"/>
    <property type="evidence" value="ECO:0007669"/>
    <property type="project" value="TreeGrafter"/>
</dbReference>
<evidence type="ECO:0000256" key="2">
    <source>
        <dbReference type="ARBA" id="ARBA00022723"/>
    </source>
</evidence>
<evidence type="ECO:0000313" key="10">
    <source>
        <dbReference type="EMBL" id="KAF2488209.1"/>
    </source>
</evidence>
<dbReference type="SUPFAM" id="SSF57667">
    <property type="entry name" value="beta-beta-alpha zinc fingers"/>
    <property type="match status" value="1"/>
</dbReference>
<keyword evidence="2" id="KW-0479">Metal-binding</keyword>
<dbReference type="GO" id="GO:0000978">
    <property type="term" value="F:RNA polymerase II cis-regulatory region sequence-specific DNA binding"/>
    <property type="evidence" value="ECO:0007669"/>
    <property type="project" value="TreeGrafter"/>
</dbReference>
<evidence type="ECO:0000256" key="1">
    <source>
        <dbReference type="ARBA" id="ARBA00004123"/>
    </source>
</evidence>
<name>A0A6A6Q833_9PEZI</name>
<keyword evidence="3" id="KW-0677">Repeat</keyword>
<keyword evidence="11" id="KW-1185">Reference proteome</keyword>
<dbReference type="SMART" id="SM00355">
    <property type="entry name" value="ZnF_C2H2"/>
    <property type="match status" value="3"/>
</dbReference>
<feature type="domain" description="C2H2-type" evidence="9">
    <location>
        <begin position="270"/>
        <end position="298"/>
    </location>
</feature>
<dbReference type="Proteomes" id="UP000799767">
    <property type="component" value="Unassembled WGS sequence"/>
</dbReference>
<evidence type="ECO:0000313" key="11">
    <source>
        <dbReference type="Proteomes" id="UP000799767"/>
    </source>
</evidence>
<dbReference type="OrthoDB" id="6910977at2759"/>
<dbReference type="InterPro" id="IPR050527">
    <property type="entry name" value="Snail/Krueppel_Znf"/>
</dbReference>
<evidence type="ECO:0000256" key="6">
    <source>
        <dbReference type="ARBA" id="ARBA00023242"/>
    </source>
</evidence>
<sequence>MAFAYTPFSPTSPPGLTPDHEFFSSPTTPQYPQPGHFDWHIDGAVDSTDFSHFQNGVLSPEETGGYEKYLAHHHNEQAYVESQPKQHDHGFFASRAAFLRSGLPQLDTTLLAPELWVEQPWSPQTHAVSAPPQMEGWNAIPTPHSQHFLTPPINGPLYVFPSQLSASPTSTTRFNFDDCWARSPFSETEFRQADLPAMDALSLSPVSFVSPQTIFSSYPGSANDSPTTYDEPEHTPRVKGGKFAPSREARLDRFIKRKKRQRATADTAKATCKECGSHFTTNYNLSQHKQRQHGKPKDKPHICAYDPCKERFERRSDLTRHVNSKHEKLEEHPCPLCEKFFKRKDGMLVHYTRSCIGRQTVPSRVARTSGKQ</sequence>
<dbReference type="InterPro" id="IPR013087">
    <property type="entry name" value="Znf_C2H2_type"/>
</dbReference>
<dbReference type="RefSeq" id="XP_033594778.1">
    <property type="nucleotide sequence ID" value="XM_033731505.1"/>
</dbReference>
<evidence type="ECO:0000256" key="4">
    <source>
        <dbReference type="ARBA" id="ARBA00022771"/>
    </source>
</evidence>
<gene>
    <name evidence="10" type="ORF">BDY17DRAFT_25518</name>
</gene>
<feature type="region of interest" description="Disordered" evidence="8">
    <location>
        <begin position="1"/>
        <end position="29"/>
    </location>
</feature>
<dbReference type="Pfam" id="PF00096">
    <property type="entry name" value="zf-C2H2"/>
    <property type="match status" value="1"/>
</dbReference>
<comment type="subcellular location">
    <subcellularLocation>
        <location evidence="1">Nucleus</location>
    </subcellularLocation>
</comment>
<evidence type="ECO:0000259" key="9">
    <source>
        <dbReference type="PROSITE" id="PS50157"/>
    </source>
</evidence>
<evidence type="ECO:0000256" key="3">
    <source>
        <dbReference type="ARBA" id="ARBA00022737"/>
    </source>
</evidence>
<dbReference type="GeneID" id="54472507"/>
<feature type="compositionally biased region" description="Polar residues" evidence="8">
    <location>
        <begin position="219"/>
        <end position="228"/>
    </location>
</feature>
<organism evidence="10 11">
    <name type="scientific">Neohortaea acidophila</name>
    <dbReference type="NCBI Taxonomy" id="245834"/>
    <lineage>
        <taxon>Eukaryota</taxon>
        <taxon>Fungi</taxon>
        <taxon>Dikarya</taxon>
        <taxon>Ascomycota</taxon>
        <taxon>Pezizomycotina</taxon>
        <taxon>Dothideomycetes</taxon>
        <taxon>Dothideomycetidae</taxon>
        <taxon>Mycosphaerellales</taxon>
        <taxon>Teratosphaeriaceae</taxon>
        <taxon>Neohortaea</taxon>
    </lineage>
</organism>
<dbReference type="PANTHER" id="PTHR24388:SF54">
    <property type="entry name" value="PROTEIN ESCARGOT"/>
    <property type="match status" value="1"/>
</dbReference>
<evidence type="ECO:0000256" key="8">
    <source>
        <dbReference type="SAM" id="MobiDB-lite"/>
    </source>
</evidence>
<dbReference type="Gene3D" id="3.30.160.60">
    <property type="entry name" value="Classic Zinc Finger"/>
    <property type="match status" value="1"/>
</dbReference>
<dbReference type="InterPro" id="IPR036236">
    <property type="entry name" value="Znf_C2H2_sf"/>
</dbReference>
<evidence type="ECO:0000256" key="7">
    <source>
        <dbReference type="PROSITE-ProRule" id="PRU00042"/>
    </source>
</evidence>
<dbReference type="PROSITE" id="PS50157">
    <property type="entry name" value="ZINC_FINGER_C2H2_2"/>
    <property type="match status" value="2"/>
</dbReference>
<evidence type="ECO:0000256" key="5">
    <source>
        <dbReference type="ARBA" id="ARBA00022833"/>
    </source>
</evidence>